<evidence type="ECO:0000313" key="1">
    <source>
        <dbReference type="EMBL" id="TGO44012.1"/>
    </source>
</evidence>
<organism evidence="1 2">
    <name type="scientific">Botryotinia convoluta</name>
    <dbReference type="NCBI Taxonomy" id="54673"/>
    <lineage>
        <taxon>Eukaryota</taxon>
        <taxon>Fungi</taxon>
        <taxon>Dikarya</taxon>
        <taxon>Ascomycota</taxon>
        <taxon>Pezizomycotina</taxon>
        <taxon>Leotiomycetes</taxon>
        <taxon>Helotiales</taxon>
        <taxon>Sclerotiniaceae</taxon>
        <taxon>Botryotinia</taxon>
    </lineage>
</organism>
<gene>
    <name evidence="1" type="ORF">BCON_0659g00020</name>
</gene>
<protein>
    <submittedName>
        <fullName evidence="1">Uncharacterized protein</fullName>
    </submittedName>
</protein>
<name>A0A4Z1H968_9HELO</name>
<accession>A0A4Z1H968</accession>
<keyword evidence="2" id="KW-1185">Reference proteome</keyword>
<dbReference type="AlphaFoldDB" id="A0A4Z1H968"/>
<evidence type="ECO:0000313" key="2">
    <source>
        <dbReference type="Proteomes" id="UP000297527"/>
    </source>
</evidence>
<dbReference type="Proteomes" id="UP000297527">
    <property type="component" value="Unassembled WGS sequence"/>
</dbReference>
<sequence length="109" mass="11951">MSNNITFRAVSKTGTPVSSAVFKSIPDFVKACTISGLDLWITTDRRSPLFYMSVSKLAPNLCKTRTILGAQCATAIWIGLWFSPLREFAFAPADINIMATFKLLLSSAQ</sequence>
<reference evidence="1 2" key="1">
    <citation type="submission" date="2017-12" db="EMBL/GenBank/DDBJ databases">
        <title>Comparative genomics of Botrytis spp.</title>
        <authorList>
            <person name="Valero-Jimenez C.A."/>
            <person name="Tapia P."/>
            <person name="Veloso J."/>
            <person name="Silva-Moreno E."/>
            <person name="Staats M."/>
            <person name="Valdes J.H."/>
            <person name="Van Kan J.A.L."/>
        </authorList>
    </citation>
    <scope>NUCLEOTIDE SEQUENCE [LARGE SCALE GENOMIC DNA]</scope>
    <source>
        <strain evidence="1 2">MUCL11595</strain>
    </source>
</reference>
<dbReference type="EMBL" id="PQXN01000657">
    <property type="protein sequence ID" value="TGO44012.1"/>
    <property type="molecule type" value="Genomic_DNA"/>
</dbReference>
<proteinExistence type="predicted"/>
<comment type="caution">
    <text evidence="1">The sequence shown here is derived from an EMBL/GenBank/DDBJ whole genome shotgun (WGS) entry which is preliminary data.</text>
</comment>